<evidence type="ECO:0000313" key="10">
    <source>
        <dbReference type="EMBL" id="SEA25231.1"/>
    </source>
</evidence>
<dbReference type="OrthoDB" id="9776488at2"/>
<gene>
    <name evidence="10" type="ORF">SAMN05444145_102279</name>
</gene>
<dbReference type="CDD" id="cd00854">
    <property type="entry name" value="NagA"/>
    <property type="match status" value="1"/>
</dbReference>
<keyword evidence="3 5" id="KW-0378">Hydrolase</keyword>
<dbReference type="Gene3D" id="3.20.20.140">
    <property type="entry name" value="Metal-dependent hydrolases"/>
    <property type="match status" value="1"/>
</dbReference>
<organism evidence="10 11">
    <name type="scientific">Alistipes timonensis JC136</name>
    <dbReference type="NCBI Taxonomy" id="1033731"/>
    <lineage>
        <taxon>Bacteria</taxon>
        <taxon>Pseudomonadati</taxon>
        <taxon>Bacteroidota</taxon>
        <taxon>Bacteroidia</taxon>
        <taxon>Bacteroidales</taxon>
        <taxon>Rikenellaceae</taxon>
        <taxon>Alistipes</taxon>
    </lineage>
</organism>
<name>A0A1H3ZP90_9BACT</name>
<keyword evidence="11" id="KW-1185">Reference proteome</keyword>
<dbReference type="InterPro" id="IPR032466">
    <property type="entry name" value="Metal_Hydrolase"/>
</dbReference>
<evidence type="ECO:0000256" key="4">
    <source>
        <dbReference type="ARBA" id="ARBA00023277"/>
    </source>
</evidence>
<dbReference type="Proteomes" id="UP000183253">
    <property type="component" value="Unassembled WGS sequence"/>
</dbReference>
<dbReference type="SUPFAM" id="SSF51338">
    <property type="entry name" value="Composite domain of metallo-dependent hydrolases"/>
    <property type="match status" value="1"/>
</dbReference>
<keyword evidence="4 5" id="KW-0119">Carbohydrate metabolism</keyword>
<dbReference type="STRING" id="1033731.SAMN05444145_102279"/>
<evidence type="ECO:0000256" key="1">
    <source>
        <dbReference type="ARBA" id="ARBA00010716"/>
    </source>
</evidence>
<proteinExistence type="inferred from homology"/>
<dbReference type="PANTHER" id="PTHR11113">
    <property type="entry name" value="N-ACETYLGLUCOSAMINE-6-PHOSPHATE DEACETYLASE"/>
    <property type="match status" value="1"/>
</dbReference>
<dbReference type="PIRSF" id="PIRSF038994">
    <property type="entry name" value="NagA"/>
    <property type="match status" value="1"/>
</dbReference>
<dbReference type="GO" id="GO:0008448">
    <property type="term" value="F:N-acetylglucosamine-6-phosphate deacetylase activity"/>
    <property type="evidence" value="ECO:0007669"/>
    <property type="project" value="InterPro"/>
</dbReference>
<protein>
    <submittedName>
        <fullName evidence="10">N-acetylglucosamine-6-phosphate deacetylase</fullName>
    </submittedName>
</protein>
<dbReference type="InterPro" id="IPR011059">
    <property type="entry name" value="Metal-dep_hydrolase_composite"/>
</dbReference>
<evidence type="ECO:0000256" key="2">
    <source>
        <dbReference type="ARBA" id="ARBA00022723"/>
    </source>
</evidence>
<dbReference type="GO" id="GO:0006046">
    <property type="term" value="P:N-acetylglucosamine catabolic process"/>
    <property type="evidence" value="ECO:0007669"/>
    <property type="project" value="TreeGrafter"/>
</dbReference>
<dbReference type="RefSeq" id="WP_010263143.1">
    <property type="nucleotide sequence ID" value="NZ_CAEG01000012.1"/>
</dbReference>
<dbReference type="AlphaFoldDB" id="A0A1H3ZP90"/>
<keyword evidence="2 7" id="KW-0479">Metal-binding</keyword>
<feature type="chain" id="PRO_5010347104" evidence="8">
    <location>
        <begin position="20"/>
        <end position="416"/>
    </location>
</feature>
<evidence type="ECO:0000256" key="3">
    <source>
        <dbReference type="ARBA" id="ARBA00022801"/>
    </source>
</evidence>
<dbReference type="NCBIfam" id="TIGR00221">
    <property type="entry name" value="nagA"/>
    <property type="match status" value="1"/>
</dbReference>
<feature type="signal peptide" evidence="8">
    <location>
        <begin position="1"/>
        <end position="19"/>
    </location>
</feature>
<evidence type="ECO:0000256" key="7">
    <source>
        <dbReference type="PIRSR" id="PIRSR038994-3"/>
    </source>
</evidence>
<dbReference type="SUPFAM" id="SSF51556">
    <property type="entry name" value="Metallo-dependent hydrolases"/>
    <property type="match status" value="1"/>
</dbReference>
<sequence>MKTLLPIFGALACCLPAAAETTHRVKIINAAVVMPSKVVENATILIENGRIAAVGTDLGEAFEGAEIIDAAGRYAAPGFIDVHCHGGGGHDFSDGTVEAMLGAAEMHAQHGTTLIYPTTASCSNATLFSLFDTYRKAVKKNTRGAAFGGIHIEGGYLSMEMKGGQDPRYIKNPTPEDYNAILAKGGDLIARWTFAPELPGSDALIGELARRGIQMSMGHTSALYDEAVSAYDAGMSSITHFYSMCSGVTRRNALRYAGVIEAGYLLDGLYVETIGDGIHLPEPLLRLIWKVKGPDRIVGITDAMRGAGMPDGPTVLGSIDDGVPAIIEDGVAKLPDRSSFAGSVCTTDRVVRSYVTKTGASLPEAVQVVTLSPARLMHIDDRKGSVTPGKDADIVLFDKDINITLTMIGGKVVYRK</sequence>
<dbReference type="GO" id="GO:0046872">
    <property type="term" value="F:metal ion binding"/>
    <property type="evidence" value="ECO:0007669"/>
    <property type="project" value="UniProtKB-KW"/>
</dbReference>
<dbReference type="Gene3D" id="2.30.40.10">
    <property type="entry name" value="Urease, subunit C, domain 1"/>
    <property type="match status" value="1"/>
</dbReference>
<evidence type="ECO:0000256" key="6">
    <source>
        <dbReference type="PIRSR" id="PIRSR038994-1"/>
    </source>
</evidence>
<feature type="active site" description="Proton donor/acceptor" evidence="6">
    <location>
        <position position="302"/>
    </location>
</feature>
<feature type="binding site" evidence="7">
    <location>
        <position position="219"/>
    </location>
    <ligand>
        <name>Zn(2+)</name>
        <dbReference type="ChEBI" id="CHEBI:29105"/>
    </ligand>
</feature>
<dbReference type="InterPro" id="IPR006680">
    <property type="entry name" value="Amidohydro-rel"/>
</dbReference>
<keyword evidence="8" id="KW-0732">Signal</keyword>
<comment type="cofactor">
    <cofactor evidence="7">
        <name>a divalent metal cation</name>
        <dbReference type="ChEBI" id="CHEBI:60240"/>
    </cofactor>
    <text evidence="7">Binds 1 divalent metal cation per subunit.</text>
</comment>
<feature type="domain" description="Amidohydrolase-related" evidence="9">
    <location>
        <begin position="75"/>
        <end position="413"/>
    </location>
</feature>
<dbReference type="InterPro" id="IPR003764">
    <property type="entry name" value="GlcNAc_6-P_deAcase"/>
</dbReference>
<comment type="similarity">
    <text evidence="1 5">Belongs to the metallo-dependent hydrolases superfamily. NagA family.</text>
</comment>
<reference evidence="10 11" key="1">
    <citation type="submission" date="2016-10" db="EMBL/GenBank/DDBJ databases">
        <authorList>
            <person name="de Groot N.N."/>
        </authorList>
    </citation>
    <scope>NUCLEOTIDE SEQUENCE [LARGE SCALE GENOMIC DNA]</scope>
    <source>
        <strain evidence="10 11">DSM 25383</strain>
    </source>
</reference>
<feature type="binding site" evidence="7">
    <location>
        <position position="153"/>
    </location>
    <ligand>
        <name>Zn(2+)</name>
        <dbReference type="ChEBI" id="CHEBI:29105"/>
    </ligand>
</feature>
<evidence type="ECO:0000313" key="11">
    <source>
        <dbReference type="Proteomes" id="UP000183253"/>
    </source>
</evidence>
<evidence type="ECO:0000259" key="9">
    <source>
        <dbReference type="Pfam" id="PF01979"/>
    </source>
</evidence>
<evidence type="ECO:0000256" key="8">
    <source>
        <dbReference type="SAM" id="SignalP"/>
    </source>
</evidence>
<dbReference type="PANTHER" id="PTHR11113:SF14">
    <property type="entry name" value="N-ACETYLGLUCOSAMINE-6-PHOSPHATE DEACETYLASE"/>
    <property type="match status" value="1"/>
</dbReference>
<dbReference type="EMBL" id="FNRI01000002">
    <property type="protein sequence ID" value="SEA25231.1"/>
    <property type="molecule type" value="Genomic_DNA"/>
</dbReference>
<evidence type="ECO:0000256" key="5">
    <source>
        <dbReference type="PIRNR" id="PIRNR038994"/>
    </source>
</evidence>
<dbReference type="Pfam" id="PF01979">
    <property type="entry name" value="Amidohydro_1"/>
    <property type="match status" value="1"/>
</dbReference>
<feature type="binding site" evidence="7">
    <location>
        <position position="240"/>
    </location>
    <ligand>
        <name>Zn(2+)</name>
        <dbReference type="ChEBI" id="CHEBI:29105"/>
    </ligand>
</feature>
<accession>A0A1H3ZP90</accession>